<organism evidence="4 5">
    <name type="scientific">Bacillus smithii 7_3_47FAA</name>
    <dbReference type="NCBI Taxonomy" id="665952"/>
    <lineage>
        <taxon>Bacteria</taxon>
        <taxon>Bacillati</taxon>
        <taxon>Bacillota</taxon>
        <taxon>Bacilli</taxon>
        <taxon>Bacillales</taxon>
        <taxon>Bacillaceae</taxon>
        <taxon>Bacillus</taxon>
    </lineage>
</organism>
<accession>G9QI46</accession>
<dbReference type="InterPro" id="IPR004107">
    <property type="entry name" value="Integrase_SAM-like_N"/>
</dbReference>
<keyword evidence="1 2" id="KW-0238">DNA-binding</keyword>
<protein>
    <recommendedName>
        <fullName evidence="3">Core-binding (CB) domain-containing protein</fullName>
    </recommendedName>
</protein>
<comment type="caution">
    <text evidence="4">The sequence shown here is derived from an EMBL/GenBank/DDBJ whole genome shotgun (WGS) entry which is preliminary data.</text>
</comment>
<dbReference type="GO" id="GO:0003677">
    <property type="term" value="F:DNA binding"/>
    <property type="evidence" value="ECO:0007669"/>
    <property type="project" value="UniProtKB-UniRule"/>
</dbReference>
<evidence type="ECO:0000256" key="2">
    <source>
        <dbReference type="PROSITE-ProRule" id="PRU01248"/>
    </source>
</evidence>
<dbReference type="InterPro" id="IPR010998">
    <property type="entry name" value="Integrase_recombinase_N"/>
</dbReference>
<sequence>MLLQEAIDEFLLYLEIEKNYSKNTVAGYSLILRPLKIFW</sequence>
<dbReference type="Gene3D" id="1.10.150.130">
    <property type="match status" value="1"/>
</dbReference>
<gene>
    <name evidence="4" type="ORF">HMPREF1015_01410</name>
</gene>
<proteinExistence type="predicted"/>
<name>G9QI46_9BACI</name>
<evidence type="ECO:0000313" key="4">
    <source>
        <dbReference type="EMBL" id="EHL79207.1"/>
    </source>
</evidence>
<evidence type="ECO:0000313" key="5">
    <source>
        <dbReference type="Proteomes" id="UP000011747"/>
    </source>
</evidence>
<feature type="domain" description="Core-binding (CB)" evidence="3">
    <location>
        <begin position="1"/>
        <end position="39"/>
    </location>
</feature>
<reference evidence="4 5" key="1">
    <citation type="submission" date="2011-09" db="EMBL/GenBank/DDBJ databases">
        <title>The Genome Sequence of Bacillus smithii 7_3_47FAA.</title>
        <authorList>
            <consortium name="The Broad Institute Genome Sequencing Platform"/>
            <person name="Earl A."/>
            <person name="Ward D."/>
            <person name="Feldgarden M."/>
            <person name="Gevers D."/>
            <person name="Daigneault M."/>
            <person name="Strauss J."/>
            <person name="Allen-Vercoe E."/>
            <person name="Young S.K."/>
            <person name="Zeng Q."/>
            <person name="Gargeya S."/>
            <person name="Fitzgerald M."/>
            <person name="Haas B."/>
            <person name="Abouelleil A."/>
            <person name="Alvarado L."/>
            <person name="Arachchi H.M."/>
            <person name="Berlin A."/>
            <person name="Brown A."/>
            <person name="Chapman S.B."/>
            <person name="Chen Z."/>
            <person name="Dunbar C."/>
            <person name="Freedman E."/>
            <person name="Gearin G."/>
            <person name="Goldberg J."/>
            <person name="Griggs A."/>
            <person name="Gujja S."/>
            <person name="Heiman D."/>
            <person name="Howarth C."/>
            <person name="Larson L."/>
            <person name="Lui A."/>
            <person name="MacDonald P.J.P."/>
            <person name="Montmayeur A."/>
            <person name="Murphy C."/>
            <person name="Neiman D."/>
            <person name="Pearson M."/>
            <person name="Priest M."/>
            <person name="Roberts A."/>
            <person name="Saif S."/>
            <person name="Shea T."/>
            <person name="Shenoy N."/>
            <person name="Sisk P."/>
            <person name="Stolte C."/>
            <person name="Sykes S."/>
            <person name="Wortman J."/>
            <person name="Nusbaum C."/>
            <person name="Birren B."/>
        </authorList>
    </citation>
    <scope>NUCLEOTIDE SEQUENCE [LARGE SCALE GENOMIC DNA]</scope>
    <source>
        <strain evidence="4 5">7_3_47FAA</strain>
    </source>
</reference>
<dbReference type="PATRIC" id="fig|665952.3.peg.622"/>
<dbReference type="InterPro" id="IPR044068">
    <property type="entry name" value="CB"/>
</dbReference>
<dbReference type="PROSITE" id="PS51900">
    <property type="entry name" value="CB"/>
    <property type="match status" value="1"/>
</dbReference>
<dbReference type="HOGENOM" id="CLU_3305046_0_0_9"/>
<evidence type="ECO:0000256" key="1">
    <source>
        <dbReference type="ARBA" id="ARBA00023125"/>
    </source>
</evidence>
<dbReference type="Pfam" id="PF02899">
    <property type="entry name" value="Phage_int_SAM_1"/>
    <property type="match status" value="1"/>
</dbReference>
<dbReference type="EMBL" id="ACWF01000027">
    <property type="protein sequence ID" value="EHL79207.1"/>
    <property type="molecule type" value="Genomic_DNA"/>
</dbReference>
<dbReference type="Proteomes" id="UP000011747">
    <property type="component" value="Unassembled WGS sequence"/>
</dbReference>
<keyword evidence="5" id="KW-1185">Reference proteome</keyword>
<dbReference type="GO" id="GO:0015074">
    <property type="term" value="P:DNA integration"/>
    <property type="evidence" value="ECO:0007669"/>
    <property type="project" value="InterPro"/>
</dbReference>
<evidence type="ECO:0000259" key="3">
    <source>
        <dbReference type="PROSITE" id="PS51900"/>
    </source>
</evidence>
<dbReference type="AlphaFoldDB" id="G9QI46"/>